<dbReference type="SUPFAM" id="SSF52266">
    <property type="entry name" value="SGNH hydrolase"/>
    <property type="match status" value="1"/>
</dbReference>
<reference evidence="2 3" key="1">
    <citation type="submission" date="2024-03" db="EMBL/GenBank/DDBJ databases">
        <title>Aureococcus anophagefferens CCMP1851 and Kratosvirus quantuckense: Draft genome of a second virus-susceptible host strain in the model system.</title>
        <authorList>
            <person name="Chase E."/>
            <person name="Truchon A.R."/>
            <person name="Schepens W."/>
            <person name="Wilhelm S.W."/>
        </authorList>
    </citation>
    <scope>NUCLEOTIDE SEQUENCE [LARGE SCALE GENOMIC DNA]</scope>
    <source>
        <strain evidence="2 3">CCMP1851</strain>
    </source>
</reference>
<accession>A0ABR1GFD5</accession>
<evidence type="ECO:0008006" key="4">
    <source>
        <dbReference type="Google" id="ProtNLM"/>
    </source>
</evidence>
<keyword evidence="1" id="KW-0732">Signal</keyword>
<feature type="chain" id="PRO_5046852851" description="AB hydrolase-1 domain-containing protein" evidence="1">
    <location>
        <begin position="23"/>
        <end position="592"/>
    </location>
</feature>
<dbReference type="InterPro" id="IPR029058">
    <property type="entry name" value="AB_hydrolase_fold"/>
</dbReference>
<keyword evidence="3" id="KW-1185">Reference proteome</keyword>
<evidence type="ECO:0000313" key="2">
    <source>
        <dbReference type="EMBL" id="KAK7254825.1"/>
    </source>
</evidence>
<evidence type="ECO:0000256" key="1">
    <source>
        <dbReference type="SAM" id="SignalP"/>
    </source>
</evidence>
<dbReference type="Proteomes" id="UP001363151">
    <property type="component" value="Unassembled WGS sequence"/>
</dbReference>
<evidence type="ECO:0000313" key="3">
    <source>
        <dbReference type="Proteomes" id="UP001363151"/>
    </source>
</evidence>
<sequence length="592" mass="63451">MGQIRCAMGLLPLLATTAAADARRPLRVLAYGSSPLTGLGCDRPDVDACDLGDWTYTVHDGIEQTLGSAAVVDMVSHLHWTARRMCDHFLDRRNAAALFDVGTFVSAESPQLRVGLGSTLAAMRDAGDPVDVVVIFAGHEDLRGGATPEDVGADIVQLHAHAQALGVSTVAAAIPYVGADPYFFDFRKRVHDVVRRYCEGPLRTPGSVALFSEWHVGPQETLFFTDPEGAFLGAPPAFYVSSGAELGLRVLDAAKLRNSTRYRSRGAPPLKFMIGHVNYDEAKDWSGRHHGDIEMQEIRVQGWEPRQMALRVIDEANGLGAEDCGWDQACLVDQIVNAITTDLDMDVHNELHDYQLFLAKDDAGAPVADAPLVVCCSSFGGVLNYEFKGMMKRTFGETVHALYVRDVTKRFYLGGVRGLGGDPGTTARAIATLLGQQGLAPSAVLCVGDSMGGTGALLLGAHLRASAVVVTNPFVVLAEDDFEFPANLDLRELWRSVGDAGCGTRATVFHALKCSQQSKLHNISGKSPPGVCRDDHQAQLLARASPCVDLAPVDVDVGHHGFARMLRDQGDLSAAFARAIDGAAPWASPWGS</sequence>
<name>A0ABR1GFD5_AURAN</name>
<gene>
    <name evidence="2" type="ORF">SO694_00134029</name>
</gene>
<protein>
    <recommendedName>
        <fullName evidence="4">AB hydrolase-1 domain-containing protein</fullName>
    </recommendedName>
</protein>
<dbReference type="EMBL" id="JBBJCI010000015">
    <property type="protein sequence ID" value="KAK7254825.1"/>
    <property type="molecule type" value="Genomic_DNA"/>
</dbReference>
<dbReference type="SUPFAM" id="SSF53474">
    <property type="entry name" value="alpha/beta-Hydrolases"/>
    <property type="match status" value="1"/>
</dbReference>
<proteinExistence type="predicted"/>
<organism evidence="2 3">
    <name type="scientific">Aureococcus anophagefferens</name>
    <name type="common">Harmful bloom alga</name>
    <dbReference type="NCBI Taxonomy" id="44056"/>
    <lineage>
        <taxon>Eukaryota</taxon>
        <taxon>Sar</taxon>
        <taxon>Stramenopiles</taxon>
        <taxon>Ochrophyta</taxon>
        <taxon>Pelagophyceae</taxon>
        <taxon>Pelagomonadales</taxon>
        <taxon>Pelagomonadaceae</taxon>
        <taxon>Aureococcus</taxon>
    </lineage>
</organism>
<comment type="caution">
    <text evidence="2">The sequence shown here is derived from an EMBL/GenBank/DDBJ whole genome shotgun (WGS) entry which is preliminary data.</text>
</comment>
<feature type="signal peptide" evidence="1">
    <location>
        <begin position="1"/>
        <end position="22"/>
    </location>
</feature>
<dbReference type="Gene3D" id="3.40.50.1820">
    <property type="entry name" value="alpha/beta hydrolase"/>
    <property type="match status" value="1"/>
</dbReference>